<protein>
    <submittedName>
        <fullName evidence="3">Exodeoxyribonuclease III</fullName>
        <ecNumber evidence="3">3.1.11.2</ecNumber>
    </submittedName>
</protein>
<evidence type="ECO:0000259" key="2">
    <source>
        <dbReference type="Pfam" id="PF03372"/>
    </source>
</evidence>
<reference evidence="3 4" key="1">
    <citation type="submission" date="2016-07" db="EMBL/GenBank/DDBJ databases">
        <title>Draft Genome Sequence of Methylobrevis pamukkalensis PK2.</title>
        <authorList>
            <person name="Vasilenko O.V."/>
            <person name="Doronina N.V."/>
            <person name="Shmareva M.N."/>
            <person name="Tarlachkov S.V."/>
            <person name="Mustakhimov I."/>
            <person name="Trotsenko Y.A."/>
        </authorList>
    </citation>
    <scope>NUCLEOTIDE SEQUENCE [LARGE SCALE GENOMIC DNA]</scope>
    <source>
        <strain evidence="3 4">PK2</strain>
    </source>
</reference>
<dbReference type="EC" id="3.1.11.2" evidence="3"/>
<dbReference type="GO" id="GO:0006281">
    <property type="term" value="P:DNA repair"/>
    <property type="evidence" value="ECO:0007669"/>
    <property type="project" value="InterPro"/>
</dbReference>
<feature type="region of interest" description="Disordered" evidence="1">
    <location>
        <begin position="77"/>
        <end position="98"/>
    </location>
</feature>
<dbReference type="PANTHER" id="PTHR43250">
    <property type="entry name" value="EXODEOXYRIBONUCLEASE III"/>
    <property type="match status" value="1"/>
</dbReference>
<dbReference type="Pfam" id="PF03372">
    <property type="entry name" value="Exo_endo_phos"/>
    <property type="match status" value="1"/>
</dbReference>
<dbReference type="InterPro" id="IPR036691">
    <property type="entry name" value="Endo/exonu/phosph_ase_sf"/>
</dbReference>
<dbReference type="Proteomes" id="UP000094622">
    <property type="component" value="Unassembled WGS sequence"/>
</dbReference>
<dbReference type="GO" id="GO:0004519">
    <property type="term" value="F:endonuclease activity"/>
    <property type="evidence" value="ECO:0007669"/>
    <property type="project" value="InterPro"/>
</dbReference>
<dbReference type="InterPro" id="IPR005135">
    <property type="entry name" value="Endo/exonuclease/phosphatase"/>
</dbReference>
<dbReference type="EMBL" id="MCRJ01000118">
    <property type="protein sequence ID" value="ODN68987.1"/>
    <property type="molecule type" value="Genomic_DNA"/>
</dbReference>
<dbReference type="Gene3D" id="3.60.10.10">
    <property type="entry name" value="Endonuclease/exonuclease/phosphatase"/>
    <property type="match status" value="1"/>
</dbReference>
<dbReference type="InterPro" id="IPR037493">
    <property type="entry name" value="ExoIII-like"/>
</dbReference>
<evidence type="ECO:0000256" key="1">
    <source>
        <dbReference type="SAM" id="MobiDB-lite"/>
    </source>
</evidence>
<dbReference type="GO" id="GO:0003677">
    <property type="term" value="F:DNA binding"/>
    <property type="evidence" value="ECO:0007669"/>
    <property type="project" value="InterPro"/>
</dbReference>
<proteinExistence type="predicted"/>
<name>A0A1E3GY46_9HYPH</name>
<dbReference type="PROSITE" id="PS00726">
    <property type="entry name" value="AP_NUCLEASE_F1_1"/>
    <property type="match status" value="1"/>
</dbReference>
<accession>A0A1E3GY46</accession>
<keyword evidence="4" id="KW-1185">Reference proteome</keyword>
<keyword evidence="3" id="KW-0378">Hydrolase</keyword>
<dbReference type="AlphaFoldDB" id="A0A1E3GY46"/>
<dbReference type="InterPro" id="IPR020847">
    <property type="entry name" value="AP_endonuclease_F1_BS"/>
</dbReference>
<organism evidence="3 4">
    <name type="scientific">Methylobrevis pamukkalensis</name>
    <dbReference type="NCBI Taxonomy" id="1439726"/>
    <lineage>
        <taxon>Bacteria</taxon>
        <taxon>Pseudomonadati</taxon>
        <taxon>Pseudomonadota</taxon>
        <taxon>Alphaproteobacteria</taxon>
        <taxon>Hyphomicrobiales</taxon>
        <taxon>Pleomorphomonadaceae</taxon>
        <taxon>Methylobrevis</taxon>
    </lineage>
</organism>
<sequence length="98" mass="10956">MIRIATWNINGVKARIETLCEWLSQDGPDIVCLQEIKSVDEGFPREAIERLGYNVVTHGQKGFNGVAILSRFPLEDVTPRLPGDDATSSRASSRPWCR</sequence>
<dbReference type="GO" id="GO:0008311">
    <property type="term" value="F:double-stranded DNA 3'-5' DNA exonuclease activity"/>
    <property type="evidence" value="ECO:0007669"/>
    <property type="project" value="UniProtKB-EC"/>
</dbReference>
<dbReference type="PANTHER" id="PTHR43250:SF2">
    <property type="entry name" value="EXODEOXYRIBONUCLEASE III"/>
    <property type="match status" value="1"/>
</dbReference>
<dbReference type="SUPFAM" id="SSF56219">
    <property type="entry name" value="DNase I-like"/>
    <property type="match status" value="1"/>
</dbReference>
<evidence type="ECO:0000313" key="3">
    <source>
        <dbReference type="EMBL" id="ODN68987.1"/>
    </source>
</evidence>
<feature type="domain" description="Endonuclease/exonuclease/phosphatase" evidence="2">
    <location>
        <begin position="5"/>
        <end position="87"/>
    </location>
</feature>
<dbReference type="PATRIC" id="fig|1439726.3.peg.3913"/>
<comment type="caution">
    <text evidence="3">The sequence shown here is derived from an EMBL/GenBank/DDBJ whole genome shotgun (WGS) entry which is preliminary data.</text>
</comment>
<gene>
    <name evidence="3" type="primary">xthA_2</name>
    <name evidence="3" type="ORF">A6302_03711</name>
</gene>
<evidence type="ECO:0000313" key="4">
    <source>
        <dbReference type="Proteomes" id="UP000094622"/>
    </source>
</evidence>